<protein>
    <recommendedName>
        <fullName evidence="10">dITP/XTP pyrophosphatase</fullName>
        <ecNumber evidence="10">3.6.1.66</ecNumber>
    </recommendedName>
    <alternativeName>
        <fullName evidence="10">Non-canonical purine NTP pyrophosphatase</fullName>
    </alternativeName>
    <alternativeName>
        <fullName evidence="10">Non-standard purine NTP pyrophosphatase</fullName>
    </alternativeName>
    <alternativeName>
        <fullName evidence="10">Nucleoside-triphosphate diphosphatase</fullName>
    </alternativeName>
    <alternativeName>
        <fullName evidence="10">Nucleoside-triphosphate pyrophosphatase</fullName>
        <shortName evidence="10">NTPase</shortName>
    </alternativeName>
</protein>
<dbReference type="InterPro" id="IPR020922">
    <property type="entry name" value="dITP/XTP_pyrophosphatase"/>
</dbReference>
<evidence type="ECO:0000256" key="10">
    <source>
        <dbReference type="HAMAP-Rule" id="MF_01405"/>
    </source>
</evidence>
<dbReference type="GO" id="GO:0009117">
    <property type="term" value="P:nucleotide metabolic process"/>
    <property type="evidence" value="ECO:0007669"/>
    <property type="project" value="UniProtKB-KW"/>
</dbReference>
<dbReference type="NCBIfam" id="TIGR00042">
    <property type="entry name" value="RdgB/HAM1 family non-canonical purine NTP pyrophosphatase"/>
    <property type="match status" value="1"/>
</dbReference>
<reference evidence="12" key="1">
    <citation type="submission" date="2020-08" db="EMBL/GenBank/DDBJ databases">
        <title>Lewinella bacteria from marine environments.</title>
        <authorList>
            <person name="Zhong Y."/>
        </authorList>
    </citation>
    <scope>NUCLEOTIDE SEQUENCE</scope>
    <source>
        <strain evidence="12">KCTC 42187</strain>
    </source>
</reference>
<evidence type="ECO:0000256" key="2">
    <source>
        <dbReference type="ARBA" id="ARBA00011738"/>
    </source>
</evidence>
<dbReference type="EMBL" id="JACSIT010000154">
    <property type="protein sequence ID" value="MBC6996752.1"/>
    <property type="molecule type" value="Genomic_DNA"/>
</dbReference>
<feature type="binding site" evidence="10">
    <location>
        <position position="69"/>
    </location>
    <ligand>
        <name>Mg(2+)</name>
        <dbReference type="ChEBI" id="CHEBI:18420"/>
    </ligand>
</feature>
<feature type="binding site" evidence="10">
    <location>
        <position position="173"/>
    </location>
    <ligand>
        <name>substrate</name>
    </ligand>
</feature>
<dbReference type="Pfam" id="PF01725">
    <property type="entry name" value="Ham1p_like"/>
    <property type="match status" value="1"/>
</dbReference>
<organism evidence="12 13">
    <name type="scientific">Neolewinella lacunae</name>
    <dbReference type="NCBI Taxonomy" id="1517758"/>
    <lineage>
        <taxon>Bacteria</taxon>
        <taxon>Pseudomonadati</taxon>
        <taxon>Bacteroidota</taxon>
        <taxon>Saprospiria</taxon>
        <taxon>Saprospirales</taxon>
        <taxon>Lewinellaceae</taxon>
        <taxon>Neolewinella</taxon>
    </lineage>
</organism>
<dbReference type="SUPFAM" id="SSF52972">
    <property type="entry name" value="ITPase-like"/>
    <property type="match status" value="1"/>
</dbReference>
<gene>
    <name evidence="12" type="primary">rdgB</name>
    <name evidence="12" type="ORF">H9S92_21445</name>
</gene>
<evidence type="ECO:0000313" key="13">
    <source>
        <dbReference type="Proteomes" id="UP000650081"/>
    </source>
</evidence>
<sequence length="196" mass="21481">MSSLVFATNNAHKIAEIRAQLGSAYNFFSLQEIGCHEELPETTLTLEGNARQKAHFVKDHYGYDCFSEDTGLEIDALGGRPGVDTAHYAGPERSAAANNAKVLAELGDTALRTARFRTIICLVQGEEEHLFEGRCEGHIAREPGGEGGFGYDPIFVPAEGDGRSFADMGTQEKSQMSHRARAMQQLQDFLTRQADQ</sequence>
<evidence type="ECO:0000256" key="6">
    <source>
        <dbReference type="ARBA" id="ARBA00022842"/>
    </source>
</evidence>
<feature type="binding site" evidence="10">
    <location>
        <begin position="8"/>
        <end position="13"/>
    </location>
    <ligand>
        <name>substrate</name>
    </ligand>
</feature>
<keyword evidence="3 10" id="KW-0479">Metal-binding</keyword>
<dbReference type="GO" id="GO:0000166">
    <property type="term" value="F:nucleotide binding"/>
    <property type="evidence" value="ECO:0007669"/>
    <property type="project" value="UniProtKB-KW"/>
</dbReference>
<dbReference type="GO" id="GO:0036220">
    <property type="term" value="F:ITP diphosphatase activity"/>
    <property type="evidence" value="ECO:0007669"/>
    <property type="project" value="UniProtKB-UniRule"/>
</dbReference>
<evidence type="ECO:0000256" key="8">
    <source>
        <dbReference type="ARBA" id="ARBA00051875"/>
    </source>
</evidence>
<dbReference type="GO" id="GO:0035870">
    <property type="term" value="F:dITP diphosphatase activity"/>
    <property type="evidence" value="ECO:0007669"/>
    <property type="project" value="UniProtKB-UniRule"/>
</dbReference>
<dbReference type="HAMAP" id="MF_01405">
    <property type="entry name" value="Non_canon_purine_NTPase"/>
    <property type="match status" value="1"/>
</dbReference>
<dbReference type="GO" id="GO:0017111">
    <property type="term" value="F:ribonucleoside triphosphate phosphatase activity"/>
    <property type="evidence" value="ECO:0007669"/>
    <property type="project" value="InterPro"/>
</dbReference>
<dbReference type="EC" id="3.6.1.66" evidence="10"/>
<comment type="similarity">
    <text evidence="1 10 11">Belongs to the HAM1 NTPase family.</text>
</comment>
<dbReference type="GO" id="GO:0009146">
    <property type="term" value="P:purine nucleoside triphosphate catabolic process"/>
    <property type="evidence" value="ECO:0007669"/>
    <property type="project" value="UniProtKB-UniRule"/>
</dbReference>
<comment type="caution">
    <text evidence="12">The sequence shown here is derived from an EMBL/GenBank/DDBJ whole genome shotgun (WGS) entry which is preliminary data.</text>
</comment>
<keyword evidence="13" id="KW-1185">Reference proteome</keyword>
<evidence type="ECO:0000256" key="1">
    <source>
        <dbReference type="ARBA" id="ARBA00008023"/>
    </source>
</evidence>
<evidence type="ECO:0000256" key="4">
    <source>
        <dbReference type="ARBA" id="ARBA00022741"/>
    </source>
</evidence>
<keyword evidence="6 10" id="KW-0460">Magnesium</keyword>
<dbReference type="GO" id="GO:0036222">
    <property type="term" value="F:XTP diphosphatase activity"/>
    <property type="evidence" value="ECO:0007669"/>
    <property type="project" value="UniProtKB-UniRule"/>
</dbReference>
<comment type="caution">
    <text evidence="10">Lacks conserved residue(s) required for the propagation of feature annotation.</text>
</comment>
<comment type="cofactor">
    <cofactor evidence="10">
        <name>Mg(2+)</name>
        <dbReference type="ChEBI" id="CHEBI:18420"/>
    </cofactor>
    <text evidence="10">Binds 1 Mg(2+) ion per subunit.</text>
</comment>
<dbReference type="GO" id="GO:0005829">
    <property type="term" value="C:cytosol"/>
    <property type="evidence" value="ECO:0007669"/>
    <property type="project" value="TreeGrafter"/>
</dbReference>
<evidence type="ECO:0000256" key="5">
    <source>
        <dbReference type="ARBA" id="ARBA00022801"/>
    </source>
</evidence>
<dbReference type="CDD" id="cd00515">
    <property type="entry name" value="HAM1"/>
    <property type="match status" value="1"/>
</dbReference>
<proteinExistence type="inferred from homology"/>
<dbReference type="InterPro" id="IPR002637">
    <property type="entry name" value="RdgB/HAM1"/>
</dbReference>
<keyword evidence="5 10" id="KW-0378">Hydrolase</keyword>
<dbReference type="AlphaFoldDB" id="A0A923PMF2"/>
<evidence type="ECO:0000313" key="12">
    <source>
        <dbReference type="EMBL" id="MBC6996752.1"/>
    </source>
</evidence>
<feature type="active site" description="Proton acceptor" evidence="10">
    <location>
        <position position="69"/>
    </location>
</feature>
<name>A0A923PMF2_9BACT</name>
<feature type="binding site" evidence="10">
    <location>
        <begin position="178"/>
        <end position="179"/>
    </location>
    <ligand>
        <name>substrate</name>
    </ligand>
</feature>
<keyword evidence="4 10" id="KW-0547">Nucleotide-binding</keyword>
<comment type="subunit">
    <text evidence="2 10">Homodimer.</text>
</comment>
<evidence type="ECO:0000256" key="9">
    <source>
        <dbReference type="ARBA" id="ARBA00052017"/>
    </source>
</evidence>
<feature type="binding site" evidence="10">
    <location>
        <position position="70"/>
    </location>
    <ligand>
        <name>substrate</name>
    </ligand>
</feature>
<dbReference type="PANTHER" id="PTHR11067:SF9">
    <property type="entry name" value="INOSINE TRIPHOSPHATE PYROPHOSPHATASE"/>
    <property type="match status" value="1"/>
</dbReference>
<evidence type="ECO:0000256" key="11">
    <source>
        <dbReference type="RuleBase" id="RU003781"/>
    </source>
</evidence>
<comment type="function">
    <text evidence="10">Pyrophosphatase that catalyzes the hydrolysis of nucleoside triphosphates to their monophosphate derivatives, with a high preference for the non-canonical purine nucleotides XTP (xanthosine triphosphate), dITP (deoxyinosine triphosphate) and ITP. Seems to function as a house-cleaning enzyme that removes non-canonical purine nucleotides from the nucleotide pool, thus preventing their incorporation into DNA/RNA and avoiding chromosomal lesions.</text>
</comment>
<dbReference type="GO" id="GO:0046872">
    <property type="term" value="F:metal ion binding"/>
    <property type="evidence" value="ECO:0007669"/>
    <property type="project" value="UniProtKB-KW"/>
</dbReference>
<dbReference type="PANTHER" id="PTHR11067">
    <property type="entry name" value="INOSINE TRIPHOSPHATE PYROPHOSPHATASE/HAM1 PROTEIN"/>
    <property type="match status" value="1"/>
</dbReference>
<feature type="binding site" evidence="10">
    <location>
        <begin position="149"/>
        <end position="152"/>
    </location>
    <ligand>
        <name>substrate</name>
    </ligand>
</feature>
<comment type="catalytic activity">
    <reaction evidence="10">
        <text>ITP + H2O = IMP + diphosphate + H(+)</text>
        <dbReference type="Rhea" id="RHEA:29399"/>
        <dbReference type="ChEBI" id="CHEBI:15377"/>
        <dbReference type="ChEBI" id="CHEBI:15378"/>
        <dbReference type="ChEBI" id="CHEBI:33019"/>
        <dbReference type="ChEBI" id="CHEBI:58053"/>
        <dbReference type="ChEBI" id="CHEBI:61402"/>
        <dbReference type="EC" id="3.6.1.66"/>
    </reaction>
</comment>
<evidence type="ECO:0000256" key="3">
    <source>
        <dbReference type="ARBA" id="ARBA00022723"/>
    </source>
</evidence>
<accession>A0A923PMF2</accession>
<dbReference type="Gene3D" id="3.90.950.10">
    <property type="match status" value="1"/>
</dbReference>
<comment type="catalytic activity">
    <reaction evidence="8 10">
        <text>dITP + H2O = dIMP + diphosphate + H(+)</text>
        <dbReference type="Rhea" id="RHEA:28342"/>
        <dbReference type="ChEBI" id="CHEBI:15377"/>
        <dbReference type="ChEBI" id="CHEBI:15378"/>
        <dbReference type="ChEBI" id="CHEBI:33019"/>
        <dbReference type="ChEBI" id="CHEBI:61194"/>
        <dbReference type="ChEBI" id="CHEBI:61382"/>
        <dbReference type="EC" id="3.6.1.66"/>
    </reaction>
</comment>
<dbReference type="RefSeq" id="WP_187468760.1">
    <property type="nucleotide sequence ID" value="NZ_JACSIT010000154.1"/>
</dbReference>
<dbReference type="InterPro" id="IPR029001">
    <property type="entry name" value="ITPase-like_fam"/>
</dbReference>
<dbReference type="Proteomes" id="UP000650081">
    <property type="component" value="Unassembled WGS sequence"/>
</dbReference>
<keyword evidence="7 10" id="KW-0546">Nucleotide metabolism</keyword>
<comment type="catalytic activity">
    <reaction evidence="9 10">
        <text>XTP + H2O = XMP + diphosphate + H(+)</text>
        <dbReference type="Rhea" id="RHEA:28610"/>
        <dbReference type="ChEBI" id="CHEBI:15377"/>
        <dbReference type="ChEBI" id="CHEBI:15378"/>
        <dbReference type="ChEBI" id="CHEBI:33019"/>
        <dbReference type="ChEBI" id="CHEBI:57464"/>
        <dbReference type="ChEBI" id="CHEBI:61314"/>
        <dbReference type="EC" id="3.6.1.66"/>
    </reaction>
</comment>
<evidence type="ECO:0000256" key="7">
    <source>
        <dbReference type="ARBA" id="ARBA00023080"/>
    </source>
</evidence>
<dbReference type="FunFam" id="3.90.950.10:FF:000001">
    <property type="entry name" value="dITP/XTP pyrophosphatase"/>
    <property type="match status" value="1"/>
</dbReference>